<keyword evidence="1" id="KW-0732">Signal</keyword>
<proteinExistence type="predicted"/>
<sequence>MMAYVCFWMTLCLFLVMSKSGHKLCPNMDIRCPRHGTRAELHRKHGNVLHYLLITTEWSLKASHDLPIWDWQVMQLESLSLLFAPSTSEYILVYSCLHK</sequence>
<evidence type="ECO:0000313" key="2">
    <source>
        <dbReference type="EMBL" id="KIJ91869.1"/>
    </source>
</evidence>
<evidence type="ECO:0000256" key="1">
    <source>
        <dbReference type="SAM" id="SignalP"/>
    </source>
</evidence>
<dbReference type="EMBL" id="KN838958">
    <property type="protein sequence ID" value="KIJ91869.1"/>
    <property type="molecule type" value="Genomic_DNA"/>
</dbReference>
<keyword evidence="3" id="KW-1185">Reference proteome</keyword>
<dbReference type="HOGENOM" id="CLU_2320777_0_0_1"/>
<evidence type="ECO:0008006" key="4">
    <source>
        <dbReference type="Google" id="ProtNLM"/>
    </source>
</evidence>
<name>A0A0C9WHV8_9AGAR</name>
<accession>A0A0C9WHV8</accession>
<gene>
    <name evidence="2" type="ORF">K443DRAFT_114456</name>
</gene>
<dbReference type="Proteomes" id="UP000054477">
    <property type="component" value="Unassembled WGS sequence"/>
</dbReference>
<organism evidence="2 3">
    <name type="scientific">Laccaria amethystina LaAM-08-1</name>
    <dbReference type="NCBI Taxonomy" id="1095629"/>
    <lineage>
        <taxon>Eukaryota</taxon>
        <taxon>Fungi</taxon>
        <taxon>Dikarya</taxon>
        <taxon>Basidiomycota</taxon>
        <taxon>Agaricomycotina</taxon>
        <taxon>Agaricomycetes</taxon>
        <taxon>Agaricomycetidae</taxon>
        <taxon>Agaricales</taxon>
        <taxon>Agaricineae</taxon>
        <taxon>Hydnangiaceae</taxon>
        <taxon>Laccaria</taxon>
    </lineage>
</organism>
<feature type="signal peptide" evidence="1">
    <location>
        <begin position="1"/>
        <end position="21"/>
    </location>
</feature>
<dbReference type="AlphaFoldDB" id="A0A0C9WHV8"/>
<reference evidence="3" key="2">
    <citation type="submission" date="2015-01" db="EMBL/GenBank/DDBJ databases">
        <title>Evolutionary Origins and Diversification of the Mycorrhizal Mutualists.</title>
        <authorList>
            <consortium name="DOE Joint Genome Institute"/>
            <consortium name="Mycorrhizal Genomics Consortium"/>
            <person name="Kohler A."/>
            <person name="Kuo A."/>
            <person name="Nagy L.G."/>
            <person name="Floudas D."/>
            <person name="Copeland A."/>
            <person name="Barry K.W."/>
            <person name="Cichocki N."/>
            <person name="Veneault-Fourrey C."/>
            <person name="LaButti K."/>
            <person name="Lindquist E.A."/>
            <person name="Lipzen A."/>
            <person name="Lundell T."/>
            <person name="Morin E."/>
            <person name="Murat C."/>
            <person name="Riley R."/>
            <person name="Ohm R."/>
            <person name="Sun H."/>
            <person name="Tunlid A."/>
            <person name="Henrissat B."/>
            <person name="Grigoriev I.V."/>
            <person name="Hibbett D.S."/>
            <person name="Martin F."/>
        </authorList>
    </citation>
    <scope>NUCLEOTIDE SEQUENCE [LARGE SCALE GENOMIC DNA]</scope>
    <source>
        <strain evidence="3">LaAM-08-1</strain>
    </source>
</reference>
<protein>
    <recommendedName>
        <fullName evidence="4">Secreted protein</fullName>
    </recommendedName>
</protein>
<reference evidence="2 3" key="1">
    <citation type="submission" date="2014-04" db="EMBL/GenBank/DDBJ databases">
        <authorList>
            <consortium name="DOE Joint Genome Institute"/>
            <person name="Kuo A."/>
            <person name="Kohler A."/>
            <person name="Nagy L.G."/>
            <person name="Floudas D."/>
            <person name="Copeland A."/>
            <person name="Barry K.W."/>
            <person name="Cichocki N."/>
            <person name="Veneault-Fourrey C."/>
            <person name="LaButti K."/>
            <person name="Lindquist E.A."/>
            <person name="Lipzen A."/>
            <person name="Lundell T."/>
            <person name="Morin E."/>
            <person name="Murat C."/>
            <person name="Sun H."/>
            <person name="Tunlid A."/>
            <person name="Henrissat B."/>
            <person name="Grigoriev I.V."/>
            <person name="Hibbett D.S."/>
            <person name="Martin F."/>
            <person name="Nordberg H.P."/>
            <person name="Cantor M.N."/>
            <person name="Hua S.X."/>
        </authorList>
    </citation>
    <scope>NUCLEOTIDE SEQUENCE [LARGE SCALE GENOMIC DNA]</scope>
    <source>
        <strain evidence="2 3">LaAM-08-1</strain>
    </source>
</reference>
<feature type="chain" id="PRO_5002205329" description="Secreted protein" evidence="1">
    <location>
        <begin position="22"/>
        <end position="99"/>
    </location>
</feature>
<evidence type="ECO:0000313" key="3">
    <source>
        <dbReference type="Proteomes" id="UP000054477"/>
    </source>
</evidence>